<dbReference type="PANTHER" id="PTHR10015">
    <property type="entry name" value="HEAT SHOCK TRANSCRIPTION FACTOR"/>
    <property type="match status" value="1"/>
</dbReference>
<keyword evidence="3" id="KW-0539">Nucleus</keyword>
<dbReference type="Gene3D" id="1.10.10.10">
    <property type="entry name" value="Winged helix-like DNA-binding domain superfamily/Winged helix DNA-binding domain"/>
    <property type="match status" value="1"/>
</dbReference>
<gene>
    <name evidence="7" type="ORF">APAL1065_LOCUS4787</name>
</gene>
<reference evidence="7" key="1">
    <citation type="submission" date="2021-01" db="EMBL/GenBank/DDBJ databases">
        <authorList>
            <person name="Corre E."/>
            <person name="Pelletier E."/>
            <person name="Niang G."/>
            <person name="Scheremetjew M."/>
            <person name="Finn R."/>
            <person name="Kale V."/>
            <person name="Holt S."/>
            <person name="Cochrane G."/>
            <person name="Meng A."/>
            <person name="Brown T."/>
            <person name="Cohen L."/>
        </authorList>
    </citation>
    <scope>NUCLEOTIDE SEQUENCE</scope>
    <source>
        <strain evidence="7">CCMP125</strain>
    </source>
</reference>
<dbReference type="PANTHER" id="PTHR10015:SF427">
    <property type="entry name" value="HEAT SHOCK FACTOR PROTEIN"/>
    <property type="match status" value="1"/>
</dbReference>
<evidence type="ECO:0000256" key="5">
    <source>
        <dbReference type="SAM" id="MobiDB-lite"/>
    </source>
</evidence>
<feature type="region of interest" description="Disordered" evidence="5">
    <location>
        <begin position="368"/>
        <end position="395"/>
    </location>
</feature>
<evidence type="ECO:0000256" key="1">
    <source>
        <dbReference type="ARBA" id="ARBA00004123"/>
    </source>
</evidence>
<dbReference type="GO" id="GO:0003700">
    <property type="term" value="F:DNA-binding transcription factor activity"/>
    <property type="evidence" value="ECO:0007669"/>
    <property type="project" value="InterPro"/>
</dbReference>
<dbReference type="InterPro" id="IPR036388">
    <property type="entry name" value="WH-like_DNA-bd_sf"/>
</dbReference>
<feature type="compositionally biased region" description="Basic residues" evidence="5">
    <location>
        <begin position="368"/>
        <end position="379"/>
    </location>
</feature>
<feature type="domain" description="HSF-type DNA-binding" evidence="6">
    <location>
        <begin position="259"/>
        <end position="369"/>
    </location>
</feature>
<dbReference type="GO" id="GO:0005634">
    <property type="term" value="C:nucleus"/>
    <property type="evidence" value="ECO:0007669"/>
    <property type="project" value="UniProtKB-SubCell"/>
</dbReference>
<comment type="similarity">
    <text evidence="4">Belongs to the HSF family.</text>
</comment>
<dbReference type="InterPro" id="IPR036390">
    <property type="entry name" value="WH_DNA-bd_sf"/>
</dbReference>
<dbReference type="InterPro" id="IPR000232">
    <property type="entry name" value="HSF_DNA-bd"/>
</dbReference>
<protein>
    <recommendedName>
        <fullName evidence="6">HSF-type DNA-binding domain-containing protein</fullName>
    </recommendedName>
</protein>
<dbReference type="EMBL" id="HBHT01007193">
    <property type="protein sequence ID" value="CAD9949842.1"/>
    <property type="molecule type" value="Transcribed_RNA"/>
</dbReference>
<evidence type="ECO:0000259" key="6">
    <source>
        <dbReference type="SMART" id="SM00415"/>
    </source>
</evidence>
<proteinExistence type="inferred from homology"/>
<dbReference type="SMART" id="SM00415">
    <property type="entry name" value="HSF"/>
    <property type="match status" value="1"/>
</dbReference>
<sequence length="395" mass="41409">MWPVANNNNSEYSDQLARLLNSQNGPNNNFAAVAAANSNGQVDSLTLAAALRQQEVMALAAATGLDAATVSSLMAANNNPNSSSLAHTLALARHQQQQQQAALDSLALARMATLQQQQQLPLSTLAGLTNHPSGLAALGLGETPATLPSSGSVDAANLAAVKASDAMEHQQRAQVLAKVASMGPAHEQAAAALQQLGSHAATEADVASLTVALRKTSEADVPETAAAAAVSSQSAPVAAKSAAPAASGTSRGVNPLHLKKQSFPEKVYFMLEELEEGDNGGMKVPQNSCVGTHVISFVAEGTAFSIHNPRAFETDVMPMYFSSNRMSSFQRQLNIYGFERVEKGPWRGAYQHKFFQKGQPGLLHKIVRTKQPSKSKATPRNKPAASSKSKAGEKA</sequence>
<evidence type="ECO:0000256" key="3">
    <source>
        <dbReference type="ARBA" id="ARBA00023242"/>
    </source>
</evidence>
<dbReference type="Pfam" id="PF00447">
    <property type="entry name" value="HSF_DNA-bind"/>
    <property type="match status" value="1"/>
</dbReference>
<dbReference type="GO" id="GO:0043565">
    <property type="term" value="F:sequence-specific DNA binding"/>
    <property type="evidence" value="ECO:0007669"/>
    <property type="project" value="InterPro"/>
</dbReference>
<comment type="subcellular location">
    <subcellularLocation>
        <location evidence="1">Nucleus</location>
    </subcellularLocation>
</comment>
<name>A0A7S2Y4L2_9STRA</name>
<evidence type="ECO:0000313" key="7">
    <source>
        <dbReference type="EMBL" id="CAD9949842.1"/>
    </source>
</evidence>
<dbReference type="AlphaFoldDB" id="A0A7S2Y4L2"/>
<evidence type="ECO:0000256" key="2">
    <source>
        <dbReference type="ARBA" id="ARBA00023125"/>
    </source>
</evidence>
<keyword evidence="2" id="KW-0238">DNA-binding</keyword>
<organism evidence="7">
    <name type="scientific">Entomoneis paludosa</name>
    <dbReference type="NCBI Taxonomy" id="265537"/>
    <lineage>
        <taxon>Eukaryota</taxon>
        <taxon>Sar</taxon>
        <taxon>Stramenopiles</taxon>
        <taxon>Ochrophyta</taxon>
        <taxon>Bacillariophyta</taxon>
        <taxon>Bacillariophyceae</taxon>
        <taxon>Bacillariophycidae</taxon>
        <taxon>Entomoneidaceae</taxon>
        <taxon>Entomoneis</taxon>
    </lineage>
</organism>
<evidence type="ECO:0000256" key="4">
    <source>
        <dbReference type="RuleBase" id="RU004020"/>
    </source>
</evidence>
<dbReference type="SUPFAM" id="SSF46785">
    <property type="entry name" value="Winged helix' DNA-binding domain"/>
    <property type="match status" value="1"/>
</dbReference>
<accession>A0A7S2Y4L2</accession>